<dbReference type="SUPFAM" id="SSF49348">
    <property type="entry name" value="Clathrin adaptor appendage domain"/>
    <property type="match status" value="1"/>
</dbReference>
<organism evidence="3 4">
    <name type="scientific">Kipferlia bialata</name>
    <dbReference type="NCBI Taxonomy" id="797122"/>
    <lineage>
        <taxon>Eukaryota</taxon>
        <taxon>Metamonada</taxon>
        <taxon>Carpediemonas-like organisms</taxon>
        <taxon>Kipferlia</taxon>
    </lineage>
</organism>
<dbReference type="InterPro" id="IPR013041">
    <property type="entry name" value="Clathrin_app_Ig-like_sf"/>
</dbReference>
<dbReference type="Pfam" id="PF16381">
    <property type="entry name" value="Coatomer_g_Cpla"/>
    <property type="match status" value="1"/>
</dbReference>
<evidence type="ECO:0000313" key="3">
    <source>
        <dbReference type="EMBL" id="GIQ80077.1"/>
    </source>
</evidence>
<dbReference type="InterPro" id="IPR017106">
    <property type="entry name" value="Coatomer_gsu"/>
</dbReference>
<dbReference type="GO" id="GO:0006888">
    <property type="term" value="P:endoplasmic reticulum to Golgi vesicle-mediated transport"/>
    <property type="evidence" value="ECO:0007669"/>
    <property type="project" value="TreeGrafter"/>
</dbReference>
<dbReference type="GO" id="GO:0006891">
    <property type="term" value="P:intra-Golgi vesicle-mediated transport"/>
    <property type="evidence" value="ECO:0007669"/>
    <property type="project" value="TreeGrafter"/>
</dbReference>
<dbReference type="Gene3D" id="3.30.310.10">
    <property type="entry name" value="TATA-Binding Protein"/>
    <property type="match status" value="1"/>
</dbReference>
<dbReference type="AlphaFoldDB" id="A0A9K3CPR9"/>
<name>A0A9K3CPR9_9EUKA</name>
<dbReference type="GO" id="GO:0000139">
    <property type="term" value="C:Golgi membrane"/>
    <property type="evidence" value="ECO:0007669"/>
    <property type="project" value="TreeGrafter"/>
</dbReference>
<dbReference type="GO" id="GO:0005783">
    <property type="term" value="C:endoplasmic reticulum"/>
    <property type="evidence" value="ECO:0007669"/>
    <property type="project" value="TreeGrafter"/>
</dbReference>
<dbReference type="Gene3D" id="2.60.40.1480">
    <property type="entry name" value="Coatomer, gamma subunit, appendage domain"/>
    <property type="match status" value="1"/>
</dbReference>
<dbReference type="Proteomes" id="UP000265618">
    <property type="component" value="Unassembled WGS sequence"/>
</dbReference>
<dbReference type="GO" id="GO:0009306">
    <property type="term" value="P:protein secretion"/>
    <property type="evidence" value="ECO:0007669"/>
    <property type="project" value="TreeGrafter"/>
</dbReference>
<dbReference type="GO" id="GO:0005198">
    <property type="term" value="F:structural molecule activity"/>
    <property type="evidence" value="ECO:0007669"/>
    <property type="project" value="InterPro"/>
</dbReference>
<dbReference type="GO" id="GO:0005793">
    <property type="term" value="C:endoplasmic reticulum-Golgi intermediate compartment"/>
    <property type="evidence" value="ECO:0007669"/>
    <property type="project" value="TreeGrafter"/>
</dbReference>
<gene>
    <name evidence="3" type="ORF">KIPB_000817</name>
</gene>
<keyword evidence="4" id="KW-1185">Reference proteome</keyword>
<dbReference type="SUPFAM" id="SSF55711">
    <property type="entry name" value="Subdomain of clathrin and coatomer appendage domain"/>
    <property type="match status" value="1"/>
</dbReference>
<dbReference type="InterPro" id="IPR037067">
    <property type="entry name" value="Coatomer_gsu_app_sf"/>
</dbReference>
<dbReference type="GO" id="GO:0030126">
    <property type="term" value="C:COPI vesicle coat"/>
    <property type="evidence" value="ECO:0007669"/>
    <property type="project" value="InterPro"/>
</dbReference>
<dbReference type="GO" id="GO:0006886">
    <property type="term" value="P:intracellular protein transport"/>
    <property type="evidence" value="ECO:0007669"/>
    <property type="project" value="InterPro"/>
</dbReference>
<dbReference type="PANTHER" id="PTHR10261:SF0">
    <property type="entry name" value="COATOMER SUBUNIT GAMMA-2"/>
    <property type="match status" value="1"/>
</dbReference>
<dbReference type="InterPro" id="IPR013040">
    <property type="entry name" value="Coatomer_gsu_app_Ig-like_dom"/>
</dbReference>
<proteinExistence type="predicted"/>
<evidence type="ECO:0000313" key="4">
    <source>
        <dbReference type="Proteomes" id="UP000265618"/>
    </source>
</evidence>
<accession>A0A9K3CPR9</accession>
<dbReference type="InterPro" id="IPR032154">
    <property type="entry name" value="Coatomer_g_Cpla"/>
</dbReference>
<dbReference type="PANTHER" id="PTHR10261">
    <property type="entry name" value="COATOMER SUBUNIT GAMMA"/>
    <property type="match status" value="1"/>
</dbReference>
<reference evidence="3 4" key="1">
    <citation type="journal article" date="2018" name="PLoS ONE">
        <title>The draft genome of Kipferlia bialata reveals reductive genome evolution in fornicate parasites.</title>
        <authorList>
            <person name="Tanifuji G."/>
            <person name="Takabayashi S."/>
            <person name="Kume K."/>
            <person name="Takagi M."/>
            <person name="Nakayama T."/>
            <person name="Kamikawa R."/>
            <person name="Inagaki Y."/>
            <person name="Hashimoto T."/>
        </authorList>
    </citation>
    <scope>NUCLEOTIDE SEQUENCE [LARGE SCALE GENOMIC DNA]</scope>
    <source>
        <strain evidence="3">NY0173</strain>
    </source>
</reference>
<dbReference type="Pfam" id="PF08752">
    <property type="entry name" value="COP-gamma_platf"/>
    <property type="match status" value="1"/>
</dbReference>
<dbReference type="EMBL" id="BDIP01000101">
    <property type="protein sequence ID" value="GIQ80077.1"/>
    <property type="molecule type" value="Genomic_DNA"/>
</dbReference>
<sequence>MQVLSQADGFSDLGSPLFSCVSVQHCTEPDSELHVAVRRHVYSRSVLLEVAVTNNLGDDVSGVSLHLSTDGSPVPVLSEATLDTLADGETGSLLVLINKPDDALFIATLDATLYFDMEGMGETYPVDPVTFCAQDYIAPQALDPQAYGAQWQQLEASVRDVFSLSEMSSAQQLVQELPDHLHMCPVPPTGKEAKDGSVLLALGGSFLHRCPVLLRGKAVTDTQGKGVRLEVMVKAGTEEICNLVLAGILG</sequence>
<feature type="domain" description="Coatomer subunit gamma C-terminal" evidence="2">
    <location>
        <begin position="135"/>
        <end position="247"/>
    </location>
</feature>
<dbReference type="InterPro" id="IPR009028">
    <property type="entry name" value="Coatomer/calthrin_app_sub_C"/>
</dbReference>
<dbReference type="OrthoDB" id="1074925at2759"/>
<dbReference type="InterPro" id="IPR012295">
    <property type="entry name" value="TBP_dom_sf"/>
</dbReference>
<evidence type="ECO:0000259" key="2">
    <source>
        <dbReference type="Pfam" id="PF16381"/>
    </source>
</evidence>
<evidence type="ECO:0000259" key="1">
    <source>
        <dbReference type="Pfam" id="PF08752"/>
    </source>
</evidence>
<comment type="caution">
    <text evidence="3">The sequence shown here is derived from an EMBL/GenBank/DDBJ whole genome shotgun (WGS) entry which is preliminary data.</text>
</comment>
<feature type="domain" description="Coatomer gamma subunit appendage Ig-like subdomain" evidence="1">
    <location>
        <begin position="2"/>
        <end position="119"/>
    </location>
</feature>
<protein>
    <submittedName>
        <fullName evidence="3">Coatomer gamma subunit</fullName>
    </submittedName>
</protein>